<reference evidence="2" key="1">
    <citation type="journal article" date="2023" name="Plant J.">
        <title>The genome of the king protea, Protea cynaroides.</title>
        <authorList>
            <person name="Chang J."/>
            <person name="Duong T.A."/>
            <person name="Schoeman C."/>
            <person name="Ma X."/>
            <person name="Roodt D."/>
            <person name="Barker N."/>
            <person name="Li Z."/>
            <person name="Van de Peer Y."/>
            <person name="Mizrachi E."/>
        </authorList>
    </citation>
    <scope>NUCLEOTIDE SEQUENCE</scope>
    <source>
        <tissue evidence="2">Young leaves</tissue>
    </source>
</reference>
<feature type="domain" description="Spen paralogue and orthologue SPOC C-terminal" evidence="1">
    <location>
        <begin position="46"/>
        <end position="107"/>
    </location>
</feature>
<proteinExistence type="predicted"/>
<dbReference type="AlphaFoldDB" id="A0A9Q0GR08"/>
<accession>A0A9Q0GR08</accession>
<comment type="caution">
    <text evidence="2">The sequence shown here is derived from an EMBL/GenBank/DDBJ whole genome shotgun (WGS) entry which is preliminary data.</text>
</comment>
<dbReference type="GO" id="GO:0006351">
    <property type="term" value="P:DNA-templated transcription"/>
    <property type="evidence" value="ECO:0007669"/>
    <property type="project" value="TreeGrafter"/>
</dbReference>
<dbReference type="PANTHER" id="PTHR11477:SF20">
    <property type="entry name" value="SPOC DOMAIN _ TRANSCRIPTION ELONGATION FACTOR S-II PROTEIN"/>
    <property type="match status" value="1"/>
</dbReference>
<evidence type="ECO:0000313" key="3">
    <source>
        <dbReference type="Proteomes" id="UP001141806"/>
    </source>
</evidence>
<dbReference type="OrthoDB" id="1939347at2759"/>
<gene>
    <name evidence="2" type="ORF">NE237_027274</name>
</gene>
<dbReference type="EMBL" id="JAMYWD010000012">
    <property type="protein sequence ID" value="KAJ4950442.1"/>
    <property type="molecule type" value="Genomic_DNA"/>
</dbReference>
<dbReference type="PANTHER" id="PTHR11477">
    <property type="entry name" value="TRANSCRIPTION FACTOR S-II ZINC FINGER DOMAIN-CONTAINING PROTEIN"/>
    <property type="match status" value="1"/>
</dbReference>
<evidence type="ECO:0000259" key="1">
    <source>
        <dbReference type="Pfam" id="PF07744"/>
    </source>
</evidence>
<dbReference type="Pfam" id="PF07744">
    <property type="entry name" value="SPOC"/>
    <property type="match status" value="1"/>
</dbReference>
<name>A0A9Q0GR08_9MAGN</name>
<protein>
    <recommendedName>
        <fullName evidence="1">Spen paralogue and orthologue SPOC C-terminal domain-containing protein</fullName>
    </recommendedName>
</protein>
<organism evidence="2 3">
    <name type="scientific">Protea cynaroides</name>
    <dbReference type="NCBI Taxonomy" id="273540"/>
    <lineage>
        <taxon>Eukaryota</taxon>
        <taxon>Viridiplantae</taxon>
        <taxon>Streptophyta</taxon>
        <taxon>Embryophyta</taxon>
        <taxon>Tracheophyta</taxon>
        <taxon>Spermatophyta</taxon>
        <taxon>Magnoliopsida</taxon>
        <taxon>Proteales</taxon>
        <taxon>Proteaceae</taxon>
        <taxon>Protea</taxon>
    </lineage>
</organism>
<keyword evidence="3" id="KW-1185">Reference proteome</keyword>
<dbReference type="Proteomes" id="UP001141806">
    <property type="component" value="Unassembled WGS sequence"/>
</dbReference>
<dbReference type="GO" id="GO:0005634">
    <property type="term" value="C:nucleus"/>
    <property type="evidence" value="ECO:0007669"/>
    <property type="project" value="TreeGrafter"/>
</dbReference>
<evidence type="ECO:0000313" key="2">
    <source>
        <dbReference type="EMBL" id="KAJ4950442.1"/>
    </source>
</evidence>
<dbReference type="InterPro" id="IPR012921">
    <property type="entry name" value="SPOC_C"/>
</dbReference>
<sequence length="107" mass="12040">MKAKYTGTNSIIKSNNTKRKAKYKRTNSSIKFNSILVDSDTSPSGTSNGAYVWEGLLQLNISTMMTVVGIFKRGEKTSTEEWPSLLEIKGRIRLNAFDKFLQELPMS</sequence>